<name>A0A9J6H6M1_HAELO</name>
<organism evidence="1 2">
    <name type="scientific">Haemaphysalis longicornis</name>
    <name type="common">Bush tick</name>
    <dbReference type="NCBI Taxonomy" id="44386"/>
    <lineage>
        <taxon>Eukaryota</taxon>
        <taxon>Metazoa</taxon>
        <taxon>Ecdysozoa</taxon>
        <taxon>Arthropoda</taxon>
        <taxon>Chelicerata</taxon>
        <taxon>Arachnida</taxon>
        <taxon>Acari</taxon>
        <taxon>Parasitiformes</taxon>
        <taxon>Ixodida</taxon>
        <taxon>Ixodoidea</taxon>
        <taxon>Ixodidae</taxon>
        <taxon>Haemaphysalinae</taxon>
        <taxon>Haemaphysalis</taxon>
    </lineage>
</organism>
<comment type="caution">
    <text evidence="1">The sequence shown here is derived from an EMBL/GenBank/DDBJ whole genome shotgun (WGS) entry which is preliminary data.</text>
</comment>
<gene>
    <name evidence="1" type="ORF">HPB48_004872</name>
</gene>
<accession>A0A9J6H6M1</accession>
<reference evidence="1 2" key="1">
    <citation type="journal article" date="2020" name="Cell">
        <title>Large-Scale Comparative Analyses of Tick Genomes Elucidate Their Genetic Diversity and Vector Capacities.</title>
        <authorList>
            <consortium name="Tick Genome and Microbiome Consortium (TIGMIC)"/>
            <person name="Jia N."/>
            <person name="Wang J."/>
            <person name="Shi W."/>
            <person name="Du L."/>
            <person name="Sun Y."/>
            <person name="Zhan W."/>
            <person name="Jiang J.F."/>
            <person name="Wang Q."/>
            <person name="Zhang B."/>
            <person name="Ji P."/>
            <person name="Bell-Sakyi L."/>
            <person name="Cui X.M."/>
            <person name="Yuan T.T."/>
            <person name="Jiang B.G."/>
            <person name="Yang W.F."/>
            <person name="Lam T.T."/>
            <person name="Chang Q.C."/>
            <person name="Ding S.J."/>
            <person name="Wang X.J."/>
            <person name="Zhu J.G."/>
            <person name="Ruan X.D."/>
            <person name="Zhao L."/>
            <person name="Wei J.T."/>
            <person name="Ye R.Z."/>
            <person name="Que T.C."/>
            <person name="Du C.H."/>
            <person name="Zhou Y.H."/>
            <person name="Cheng J.X."/>
            <person name="Dai P.F."/>
            <person name="Guo W.B."/>
            <person name="Han X.H."/>
            <person name="Huang E.J."/>
            <person name="Li L.F."/>
            <person name="Wei W."/>
            <person name="Gao Y.C."/>
            <person name="Liu J.Z."/>
            <person name="Shao H.Z."/>
            <person name="Wang X."/>
            <person name="Wang C.C."/>
            <person name="Yang T.C."/>
            <person name="Huo Q.B."/>
            <person name="Li W."/>
            <person name="Chen H.Y."/>
            <person name="Chen S.E."/>
            <person name="Zhou L.G."/>
            <person name="Ni X.B."/>
            <person name="Tian J.H."/>
            <person name="Sheng Y."/>
            <person name="Liu T."/>
            <person name="Pan Y.S."/>
            <person name="Xia L.Y."/>
            <person name="Li J."/>
            <person name="Zhao F."/>
            <person name="Cao W.C."/>
        </authorList>
    </citation>
    <scope>NUCLEOTIDE SEQUENCE [LARGE SCALE GENOMIC DNA]</scope>
    <source>
        <strain evidence="1">HaeL-2018</strain>
    </source>
</reference>
<proteinExistence type="predicted"/>
<evidence type="ECO:0000313" key="2">
    <source>
        <dbReference type="Proteomes" id="UP000821853"/>
    </source>
</evidence>
<keyword evidence="2" id="KW-1185">Reference proteome</keyword>
<dbReference type="EMBL" id="JABSTR010000011">
    <property type="protein sequence ID" value="KAH9382372.1"/>
    <property type="molecule type" value="Genomic_DNA"/>
</dbReference>
<protein>
    <submittedName>
        <fullName evidence="1">Uncharacterized protein</fullName>
    </submittedName>
</protein>
<dbReference type="VEuPathDB" id="VectorBase:HLOH_044305"/>
<dbReference type="AlphaFoldDB" id="A0A9J6H6M1"/>
<evidence type="ECO:0000313" key="1">
    <source>
        <dbReference type="EMBL" id="KAH9382372.1"/>
    </source>
</evidence>
<dbReference type="Proteomes" id="UP000821853">
    <property type="component" value="Chromosome 9"/>
</dbReference>
<sequence length="111" mass="12617">MKCPPREPATLDMHAHTVKLVERRQVSGECMGTSTSWSRLDAVLVFMVRPQPDTMAFCLDLRKKCFSTWSESPRQTGSTSVLNGTCSVNSTWCKKGGRKWWCKVLRSYKKA</sequence>